<reference evidence="1" key="1">
    <citation type="submission" date="2021-02" db="EMBL/GenBank/DDBJ databases">
        <authorList>
            <person name="Nowell W R."/>
        </authorList>
    </citation>
    <scope>NUCLEOTIDE SEQUENCE</scope>
</reference>
<dbReference type="AlphaFoldDB" id="A0A820T1Z5"/>
<protein>
    <submittedName>
        <fullName evidence="1">Uncharacterized protein</fullName>
    </submittedName>
</protein>
<dbReference type="GO" id="GO:0003676">
    <property type="term" value="F:nucleic acid binding"/>
    <property type="evidence" value="ECO:0007669"/>
    <property type="project" value="InterPro"/>
</dbReference>
<gene>
    <name evidence="1" type="ORF">OVN521_LOCUS38837</name>
</gene>
<name>A0A820T1Z5_9BILA</name>
<dbReference type="InterPro" id="IPR036397">
    <property type="entry name" value="RNaseH_sf"/>
</dbReference>
<dbReference type="EMBL" id="CAJOBG010048588">
    <property type="protein sequence ID" value="CAF4467792.1"/>
    <property type="molecule type" value="Genomic_DNA"/>
</dbReference>
<evidence type="ECO:0000313" key="1">
    <source>
        <dbReference type="EMBL" id="CAF4467792.1"/>
    </source>
</evidence>
<sequence length="104" mass="12047">MRANKTQHLLQDNDVKFWGNDIWSGNSPDLNVAECIGSIMKDKVETKMLPVTEYSRYHEDTPKMHIENVPTSMEENTELFETLLCSYPSRLRAVKNANGRHTDY</sequence>
<comment type="caution">
    <text evidence="1">The sequence shown here is derived from an EMBL/GenBank/DDBJ whole genome shotgun (WGS) entry which is preliminary data.</text>
</comment>
<proteinExistence type="predicted"/>
<accession>A0A820T1Z5</accession>
<organism evidence="1 2">
    <name type="scientific">Rotaria magnacalcarata</name>
    <dbReference type="NCBI Taxonomy" id="392030"/>
    <lineage>
        <taxon>Eukaryota</taxon>
        <taxon>Metazoa</taxon>
        <taxon>Spiralia</taxon>
        <taxon>Gnathifera</taxon>
        <taxon>Rotifera</taxon>
        <taxon>Eurotatoria</taxon>
        <taxon>Bdelloidea</taxon>
        <taxon>Philodinida</taxon>
        <taxon>Philodinidae</taxon>
        <taxon>Rotaria</taxon>
    </lineage>
</organism>
<evidence type="ECO:0000313" key="2">
    <source>
        <dbReference type="Proteomes" id="UP000663866"/>
    </source>
</evidence>
<dbReference type="Proteomes" id="UP000663866">
    <property type="component" value="Unassembled WGS sequence"/>
</dbReference>
<keyword evidence="2" id="KW-1185">Reference proteome</keyword>
<dbReference type="Gene3D" id="3.30.420.10">
    <property type="entry name" value="Ribonuclease H-like superfamily/Ribonuclease H"/>
    <property type="match status" value="1"/>
</dbReference>